<name>N6UIY7_DENPD</name>
<gene>
    <name evidence="1" type="ORF">YQE_01919</name>
</gene>
<feature type="non-terminal residue" evidence="1">
    <location>
        <position position="1"/>
    </location>
</feature>
<evidence type="ECO:0000313" key="1">
    <source>
        <dbReference type="EMBL" id="ENN81715.1"/>
    </source>
</evidence>
<protein>
    <submittedName>
        <fullName evidence="1">Uncharacterized protein</fullName>
    </submittedName>
</protein>
<organism evidence="1">
    <name type="scientific">Dendroctonus ponderosae</name>
    <name type="common">Mountain pine beetle</name>
    <dbReference type="NCBI Taxonomy" id="77166"/>
    <lineage>
        <taxon>Eukaryota</taxon>
        <taxon>Metazoa</taxon>
        <taxon>Ecdysozoa</taxon>
        <taxon>Arthropoda</taxon>
        <taxon>Hexapoda</taxon>
        <taxon>Insecta</taxon>
        <taxon>Pterygota</taxon>
        <taxon>Neoptera</taxon>
        <taxon>Endopterygota</taxon>
        <taxon>Coleoptera</taxon>
        <taxon>Polyphaga</taxon>
        <taxon>Cucujiformia</taxon>
        <taxon>Curculionidae</taxon>
        <taxon>Scolytinae</taxon>
        <taxon>Dendroctonus</taxon>
    </lineage>
</organism>
<dbReference type="OrthoDB" id="6735691at2759"/>
<reference evidence="1" key="1">
    <citation type="journal article" date="2013" name="Genome Biol.">
        <title>Draft genome of the mountain pine beetle, Dendroctonus ponderosae Hopkins, a major forest pest.</title>
        <authorList>
            <person name="Keeling C.I."/>
            <person name="Yuen M.M."/>
            <person name="Liao N.Y."/>
            <person name="Docking T.R."/>
            <person name="Chan S.K."/>
            <person name="Taylor G.A."/>
            <person name="Palmquist D.L."/>
            <person name="Jackman S.D."/>
            <person name="Nguyen A."/>
            <person name="Li M."/>
            <person name="Henderson H."/>
            <person name="Janes J.K."/>
            <person name="Zhao Y."/>
            <person name="Pandoh P."/>
            <person name="Moore R."/>
            <person name="Sperling F.A."/>
            <person name="Huber D.P."/>
            <person name="Birol I."/>
            <person name="Jones S.J."/>
            <person name="Bohlmann J."/>
        </authorList>
    </citation>
    <scope>NUCLEOTIDE SEQUENCE</scope>
</reference>
<dbReference type="AlphaFoldDB" id="N6UIY7"/>
<proteinExistence type="predicted"/>
<sequence>VAQSGKNTTSWLQCYQCDPTTHSSSACAKPLKNTQLIRDLRIIEQAYAAAVRFIHLLMQTTRIATATLVRTFRAYLVKFVSLQRVTRISSILTKSLALERIFNDPNRARVKNYLFVHSEEVTHRCLANTLNQPTNCSAPNNLTAPACFSEYLNYNNVSGNTVWNNFTGIHRGCIGANMTLVNYCSRNLAPNVTRLSCQTCNSSRCNTHTFSNNGGITGPGTGADGTSGGSGASNIIPFVSLIIFSFFVSHIKAGFRGSN</sequence>
<dbReference type="HOGENOM" id="CLU_1075923_0_0_1"/>
<dbReference type="EMBL" id="KB740071">
    <property type="protein sequence ID" value="ENN81715.1"/>
    <property type="molecule type" value="Genomic_DNA"/>
</dbReference>
<accession>N6UIY7</accession>